<dbReference type="GO" id="GO:0001006">
    <property type="term" value="F:RNA polymerase III type 3 promoter sequence-specific DNA binding"/>
    <property type="evidence" value="ECO:0007669"/>
    <property type="project" value="TreeGrafter"/>
</dbReference>
<feature type="region of interest" description="Disordered" evidence="11">
    <location>
        <begin position="33"/>
        <end position="55"/>
    </location>
</feature>
<organism evidence="12 13">
    <name type="scientific">Parthenolecanium corni</name>
    <dbReference type="NCBI Taxonomy" id="536013"/>
    <lineage>
        <taxon>Eukaryota</taxon>
        <taxon>Metazoa</taxon>
        <taxon>Ecdysozoa</taxon>
        <taxon>Arthropoda</taxon>
        <taxon>Hexapoda</taxon>
        <taxon>Insecta</taxon>
        <taxon>Pterygota</taxon>
        <taxon>Neoptera</taxon>
        <taxon>Paraneoptera</taxon>
        <taxon>Hemiptera</taxon>
        <taxon>Sternorrhyncha</taxon>
        <taxon>Coccoidea</taxon>
        <taxon>Coccidae</taxon>
        <taxon>Parthenolecanium</taxon>
    </lineage>
</organism>
<dbReference type="GO" id="GO:0005634">
    <property type="term" value="C:nucleus"/>
    <property type="evidence" value="ECO:0007669"/>
    <property type="project" value="UniProtKB-SubCell"/>
</dbReference>
<dbReference type="PANTHER" id="PTHR13421">
    <property type="entry name" value="SNRNA-ACTIVATING PROTEIN COMPLEX SUBUNIT 3"/>
    <property type="match status" value="1"/>
</dbReference>
<proteinExistence type="inferred from homology"/>
<evidence type="ECO:0000256" key="9">
    <source>
        <dbReference type="ARBA" id="ARBA00025958"/>
    </source>
</evidence>
<evidence type="ECO:0000256" key="2">
    <source>
        <dbReference type="ARBA" id="ARBA00010410"/>
    </source>
</evidence>
<evidence type="ECO:0000256" key="6">
    <source>
        <dbReference type="ARBA" id="ARBA00023163"/>
    </source>
</evidence>
<evidence type="ECO:0000256" key="3">
    <source>
        <dbReference type="ARBA" id="ARBA00013634"/>
    </source>
</evidence>
<dbReference type="GO" id="GO:0000978">
    <property type="term" value="F:RNA polymerase II cis-regulatory region sequence-specific DNA binding"/>
    <property type="evidence" value="ECO:0007669"/>
    <property type="project" value="TreeGrafter"/>
</dbReference>
<dbReference type="GO" id="GO:0003681">
    <property type="term" value="F:bent DNA binding"/>
    <property type="evidence" value="ECO:0007669"/>
    <property type="project" value="TreeGrafter"/>
</dbReference>
<dbReference type="EMBL" id="JBBCAQ010000036">
    <property type="protein sequence ID" value="KAK7576731.1"/>
    <property type="molecule type" value="Genomic_DNA"/>
</dbReference>
<comment type="similarity">
    <text evidence="2">Belongs to the SNAPC3/SRD2 family.</text>
</comment>
<reference evidence="12 13" key="1">
    <citation type="submission" date="2024-03" db="EMBL/GenBank/DDBJ databases">
        <title>Adaptation during the transition from Ophiocordyceps entomopathogen to insect associate is accompanied by gene loss and intensified selection.</title>
        <authorList>
            <person name="Ward C.M."/>
            <person name="Onetto C.A."/>
            <person name="Borneman A.R."/>
        </authorList>
    </citation>
    <scope>NUCLEOTIDE SEQUENCE [LARGE SCALE GENOMIC DNA]</scope>
    <source>
        <strain evidence="12">AWRI1</strain>
        <tissue evidence="12">Single Adult Female</tissue>
    </source>
</reference>
<evidence type="ECO:0000256" key="7">
    <source>
        <dbReference type="ARBA" id="ARBA00023242"/>
    </source>
</evidence>
<protein>
    <recommendedName>
        <fullName evidence="3">snRNA-activating protein complex subunit 3</fullName>
    </recommendedName>
    <alternativeName>
        <fullName evidence="10">Small nuclear RNA-activating complex polypeptide 3</fullName>
    </alternativeName>
</protein>
<evidence type="ECO:0000313" key="12">
    <source>
        <dbReference type="EMBL" id="KAK7576731.1"/>
    </source>
</evidence>
<keyword evidence="7" id="KW-0539">Nucleus</keyword>
<comment type="subcellular location">
    <subcellularLocation>
        <location evidence="1">Nucleus</location>
    </subcellularLocation>
</comment>
<keyword evidence="4" id="KW-0805">Transcription regulation</keyword>
<dbReference type="AlphaFoldDB" id="A0AAN9T9Z2"/>
<keyword evidence="13" id="KW-1185">Reference proteome</keyword>
<dbReference type="InterPro" id="IPR022042">
    <property type="entry name" value="snRNA-activating_su3"/>
</dbReference>
<dbReference type="GO" id="GO:0042795">
    <property type="term" value="P:snRNA transcription by RNA polymerase II"/>
    <property type="evidence" value="ECO:0007669"/>
    <property type="project" value="TreeGrafter"/>
</dbReference>
<evidence type="ECO:0000256" key="8">
    <source>
        <dbReference type="ARBA" id="ARBA00025193"/>
    </source>
</evidence>
<dbReference type="Pfam" id="PF12251">
    <property type="entry name" value="SNAPC3"/>
    <property type="match status" value="1"/>
</dbReference>
<dbReference type="GO" id="GO:0019185">
    <property type="term" value="C:snRNA-activating protein complex"/>
    <property type="evidence" value="ECO:0007669"/>
    <property type="project" value="TreeGrafter"/>
</dbReference>
<evidence type="ECO:0000256" key="4">
    <source>
        <dbReference type="ARBA" id="ARBA00023015"/>
    </source>
</evidence>
<dbReference type="PANTHER" id="PTHR13421:SF16">
    <property type="entry name" value="SNRNA-ACTIVATING PROTEIN COMPLEX SUBUNIT 3"/>
    <property type="match status" value="1"/>
</dbReference>
<evidence type="ECO:0000256" key="1">
    <source>
        <dbReference type="ARBA" id="ARBA00004123"/>
    </source>
</evidence>
<evidence type="ECO:0000256" key="11">
    <source>
        <dbReference type="SAM" id="MobiDB-lite"/>
    </source>
</evidence>
<dbReference type="Proteomes" id="UP001367676">
    <property type="component" value="Unassembled WGS sequence"/>
</dbReference>
<gene>
    <name evidence="12" type="ORF">V9T40_013017</name>
</gene>
<evidence type="ECO:0000313" key="13">
    <source>
        <dbReference type="Proteomes" id="UP001367676"/>
    </source>
</evidence>
<evidence type="ECO:0000256" key="5">
    <source>
        <dbReference type="ARBA" id="ARBA00023125"/>
    </source>
</evidence>
<comment type="caution">
    <text evidence="12">The sequence shown here is derived from an EMBL/GenBank/DDBJ whole genome shotgun (WGS) entry which is preliminary data.</text>
</comment>
<feature type="compositionally biased region" description="Basic residues" evidence="11">
    <location>
        <begin position="65"/>
        <end position="78"/>
    </location>
</feature>
<accession>A0AAN9T9Z2</accession>
<keyword evidence="6" id="KW-0804">Transcription</keyword>
<sequence>MEAVYLKELRSYSISEVMNFRDKHVELVNRLAQSDNGESEADTAQKRKIARLSTKEKVAQYRANMKQKNRSKKKKCKSAHKETPPVLPLVVSKESSKNASEKPERDLIPGKDVVFVFKVYPPYAYDPHNRGSKVNHNMEIAILGHQTLNLLCDKIICDDMLMEVGGDISENPDTPVRQRLGEKYKSRMLYIGNNFYVDKSHGNIDYSSTIRPWGNRNGIYFGETLDMHHTACLDLVARIGYPYVFQHLGACEHILRIEYARLIDERDCLESKLYPFYNYVSRSNNLRACMACMELSQWIVMDSPRMIANPSFLCNSCFRSYHYVDGKKVGNFSAVRYWDCTIFGNELDALKDENNDGNPSDDGEPKDTE</sequence>
<name>A0AAN9T9Z2_9HEMI</name>
<keyword evidence="5" id="KW-0238">DNA-binding</keyword>
<dbReference type="GO" id="GO:0001046">
    <property type="term" value="F:core promoter sequence-specific DNA binding"/>
    <property type="evidence" value="ECO:0007669"/>
    <property type="project" value="TreeGrafter"/>
</dbReference>
<evidence type="ECO:0000256" key="10">
    <source>
        <dbReference type="ARBA" id="ARBA00029606"/>
    </source>
</evidence>
<feature type="region of interest" description="Disordered" evidence="11">
    <location>
        <begin position="65"/>
        <end position="84"/>
    </location>
</feature>
<dbReference type="GO" id="GO:0042796">
    <property type="term" value="P:snRNA transcription by RNA polymerase III"/>
    <property type="evidence" value="ECO:0007669"/>
    <property type="project" value="TreeGrafter"/>
</dbReference>
<comment type="function">
    <text evidence="8">Part of the SNAPc complex required for the transcription of both RNA polymerase II and III small-nuclear RNA genes. Binds to the proximal sequence element (PSE), a non-TATA-box basal promoter element common to these 2 types of genes. Recruits TBP and BRF2 to the U6 snRNA TATA box.</text>
</comment>
<comment type="subunit">
    <text evidence="9">Part of the SNAPc complex composed of 5 subunits: SNAPC1, SNAPC2, SNAPC3, SNAPC4 and SNAPC5. SNAPC3 interacts with SNAPC1.</text>
</comment>